<name>A0A1B0Z543_9GAMC</name>
<organism evidence="1">
    <name type="scientific">Infectious bronchitis virus</name>
    <dbReference type="NCBI Taxonomy" id="11120"/>
    <lineage>
        <taxon>Viruses</taxon>
        <taxon>Riboviria</taxon>
        <taxon>Orthornavirae</taxon>
        <taxon>Pisuviricota</taxon>
        <taxon>Pisoniviricetes</taxon>
        <taxon>Nidovirales</taxon>
        <taxon>Cornidovirineae</taxon>
        <taxon>Coronaviridae</taxon>
        <taxon>Orthocoronavirinae</taxon>
        <taxon>Gammacoronavirus</taxon>
        <taxon>Igacovirus</taxon>
        <taxon>Gammacoronavirus galli</taxon>
        <taxon>Avian coronavirus</taxon>
    </lineage>
</organism>
<reference evidence="1" key="1">
    <citation type="submission" date="2015-12" db="EMBL/GenBank/DDBJ databases">
        <authorList>
            <person name="Shamseldin A."/>
            <person name="Moawad H."/>
            <person name="Abd El-Rahim W.M."/>
            <person name="Sadowsky M.J."/>
        </authorList>
    </citation>
    <scope>NUCLEOTIDE SEQUENCE</scope>
    <source>
        <strain evidence="1">CK/CH/2010/JT-1</strain>
    </source>
</reference>
<protein>
    <submittedName>
        <fullName evidence="1">4b protein</fullName>
    </submittedName>
</protein>
<proteinExistence type="predicted"/>
<evidence type="ECO:0000313" key="1">
    <source>
        <dbReference type="EMBL" id="ANO81448.1"/>
    </source>
</evidence>
<accession>A0A1B0Z543</accession>
<gene>
    <name evidence="1" type="primary">4b</name>
</gene>
<sequence>MCVCREYLKLFFNSASILRARKSICFEDFNINPLCFALSLQELLFKQQFFLSFVWKTVIVNGVEFQVENGKVSYEGTPIFQKGCCRLWSSYIKD</sequence>
<dbReference type="EMBL" id="KU361187">
    <property type="protein sequence ID" value="ANO81448.1"/>
    <property type="molecule type" value="Genomic_RNA"/>
</dbReference>